<protein>
    <submittedName>
        <fullName evidence="1">Chorismate synthase</fullName>
    </submittedName>
</protein>
<sequence length="366" mass="38933">MAANTWGELFRVTTFGESHGVAIGAVVDGCPPGLELTEADIQPFLDRRKPGQNRFTTARREADQVKILSGVFEGKTTGTPIGLLIENTDQRSKDYGDIKDKFRPGHADYTYAHKYGIRDYRGGGRSSARETAMRVAAGAIAQKYLAEKFGMTFHAGVVQIGPHNTDAAQPDFAWSHVADDPLFCPDPAMSAQAQDYLKQLLKDGDSVGARVRLEVSGVPVGLGEPVFDRLDADLAKALMSINAVKAVSIGDGFAVAGQRGSEHRDALTPTGFASNHAGGVLGGISSGQPLIAEVAFKPTSSITIAGETIDSQGQPSSIVTRGRHDPCVGIRGVPVVEAMAALVIMDHWLRQRAQNGDVQSTVPKID</sequence>
<evidence type="ECO:0000313" key="2">
    <source>
        <dbReference type="Proteomes" id="UP000293092"/>
    </source>
</evidence>
<comment type="caution">
    <text evidence="1">The sequence shown here is derived from an EMBL/GenBank/DDBJ whole genome shotgun (WGS) entry which is preliminary data.</text>
</comment>
<evidence type="ECO:0000313" key="1">
    <source>
        <dbReference type="EMBL" id="RZQ56633.1"/>
    </source>
</evidence>
<dbReference type="Proteomes" id="UP000293092">
    <property type="component" value="Unassembled WGS sequence"/>
</dbReference>
<accession>A0ACD2HJ23</accession>
<gene>
    <name evidence="1" type="ORF">CWI82_04945</name>
</gene>
<reference evidence="1" key="1">
    <citation type="submission" date="2017-11" db="EMBL/GenBank/DDBJ databases">
        <title>Comparative genomic and phylogenomic analyses of the family Idiomarinaceae.</title>
        <authorList>
            <person name="Liu Y."/>
            <person name="Shao Z."/>
        </authorList>
    </citation>
    <scope>NUCLEOTIDE SEQUENCE</scope>
    <source>
        <strain evidence="1">PIN1</strain>
    </source>
</reference>
<keyword evidence="2" id="KW-1185">Reference proteome</keyword>
<name>A0ACD2HJ23_9GAMM</name>
<proteinExistence type="predicted"/>
<organism evidence="1 2">
    <name type="scientific">Pseudidiomarina tainanensis</name>
    <dbReference type="NCBI Taxonomy" id="502365"/>
    <lineage>
        <taxon>Bacteria</taxon>
        <taxon>Pseudomonadati</taxon>
        <taxon>Pseudomonadota</taxon>
        <taxon>Gammaproteobacteria</taxon>
        <taxon>Alteromonadales</taxon>
        <taxon>Idiomarinaceae</taxon>
        <taxon>Pseudidiomarina</taxon>
    </lineage>
</organism>
<dbReference type="EMBL" id="PIQJ01000001">
    <property type="protein sequence ID" value="RZQ56633.1"/>
    <property type="molecule type" value="Genomic_DNA"/>
</dbReference>